<dbReference type="PROSITE" id="PS50104">
    <property type="entry name" value="TIR"/>
    <property type="match status" value="1"/>
</dbReference>
<feature type="domain" description="TIR" evidence="5">
    <location>
        <begin position="625"/>
        <end position="762"/>
    </location>
</feature>
<dbReference type="InterPro" id="IPR013105">
    <property type="entry name" value="TPR_2"/>
</dbReference>
<organism evidence="6 7">
    <name type="scientific">Acanthaster planci</name>
    <name type="common">Crown-of-thorns starfish</name>
    <dbReference type="NCBI Taxonomy" id="133434"/>
    <lineage>
        <taxon>Eukaryota</taxon>
        <taxon>Metazoa</taxon>
        <taxon>Echinodermata</taxon>
        <taxon>Eleutherozoa</taxon>
        <taxon>Asterozoa</taxon>
        <taxon>Asteroidea</taxon>
        <taxon>Valvatacea</taxon>
        <taxon>Valvatida</taxon>
        <taxon>Acanthasteridae</taxon>
        <taxon>Acanthaster</taxon>
    </lineage>
</organism>
<dbReference type="PANTHER" id="PTHR16253:SF0">
    <property type="entry name" value="TETRATRICOPEPTIDE REPEAT PROTEIN 22"/>
    <property type="match status" value="1"/>
</dbReference>
<dbReference type="InterPro" id="IPR035897">
    <property type="entry name" value="Toll_tir_struct_dom_sf"/>
</dbReference>
<name>A0A8B7ZB17_ACAPL</name>
<dbReference type="PROSITE" id="PS50293">
    <property type="entry name" value="TPR_REGION"/>
    <property type="match status" value="1"/>
</dbReference>
<dbReference type="InterPro" id="IPR011990">
    <property type="entry name" value="TPR-like_helical_dom_sf"/>
</dbReference>
<evidence type="ECO:0000313" key="6">
    <source>
        <dbReference type="Proteomes" id="UP000694845"/>
    </source>
</evidence>
<evidence type="ECO:0000313" key="8">
    <source>
        <dbReference type="RefSeq" id="XP_022102173.1"/>
    </source>
</evidence>
<dbReference type="RefSeq" id="XP_022102173.1">
    <property type="nucleotide sequence ID" value="XM_022246481.1"/>
</dbReference>
<dbReference type="InterPro" id="IPR000157">
    <property type="entry name" value="TIR_dom"/>
</dbReference>
<dbReference type="OrthoDB" id="9976543at2759"/>
<evidence type="ECO:0000313" key="7">
    <source>
        <dbReference type="RefSeq" id="XP_022102172.1"/>
    </source>
</evidence>
<keyword evidence="6" id="KW-1185">Reference proteome</keyword>
<dbReference type="Proteomes" id="UP000694845">
    <property type="component" value="Unplaced"/>
</dbReference>
<dbReference type="Gene3D" id="3.40.50.10140">
    <property type="entry name" value="Toll/interleukin-1 receptor homology (TIR) domain"/>
    <property type="match status" value="1"/>
</dbReference>
<dbReference type="Gene3D" id="1.25.40.10">
    <property type="entry name" value="Tetratricopeptide repeat domain"/>
    <property type="match status" value="2"/>
</dbReference>
<evidence type="ECO:0000256" key="4">
    <source>
        <dbReference type="SAM" id="MobiDB-lite"/>
    </source>
</evidence>
<feature type="compositionally biased region" description="Pro residues" evidence="4">
    <location>
        <begin position="535"/>
        <end position="544"/>
    </location>
</feature>
<dbReference type="SUPFAM" id="SSF48452">
    <property type="entry name" value="TPR-like"/>
    <property type="match status" value="2"/>
</dbReference>
<dbReference type="InterPro" id="IPR019734">
    <property type="entry name" value="TPR_rpt"/>
</dbReference>
<dbReference type="SMART" id="SM00028">
    <property type="entry name" value="TPR"/>
    <property type="match status" value="2"/>
</dbReference>
<reference evidence="7 8" key="1">
    <citation type="submission" date="2025-04" db="UniProtKB">
        <authorList>
            <consortium name="RefSeq"/>
        </authorList>
    </citation>
    <scope>IDENTIFICATION</scope>
</reference>
<dbReference type="InterPro" id="IPR042342">
    <property type="entry name" value="TTC22"/>
</dbReference>
<dbReference type="RefSeq" id="XP_022102174.1">
    <property type="nucleotide sequence ID" value="XM_022246482.1"/>
</dbReference>
<gene>
    <name evidence="7 8 9" type="primary">LOC110985449</name>
</gene>
<dbReference type="KEGG" id="aplc:110985449"/>
<dbReference type="OMA" id="LMKISAC"/>
<dbReference type="RefSeq" id="XP_022102172.1">
    <property type="nucleotide sequence ID" value="XM_022246480.1"/>
</dbReference>
<dbReference type="SUPFAM" id="SSF52200">
    <property type="entry name" value="Toll/Interleukin receptor TIR domain"/>
    <property type="match status" value="1"/>
</dbReference>
<dbReference type="AlphaFoldDB" id="A0A8B7ZB17"/>
<protein>
    <submittedName>
        <fullName evidence="7 8">Uncharacterized protein LOC110985449</fullName>
    </submittedName>
</protein>
<dbReference type="PROSITE" id="PS50005">
    <property type="entry name" value="TPR"/>
    <property type="match status" value="1"/>
</dbReference>
<evidence type="ECO:0000256" key="2">
    <source>
        <dbReference type="ARBA" id="ARBA00022803"/>
    </source>
</evidence>
<dbReference type="GO" id="GO:0007165">
    <property type="term" value="P:signal transduction"/>
    <property type="evidence" value="ECO:0007669"/>
    <property type="project" value="InterPro"/>
</dbReference>
<accession>A0A8B7ZB17</accession>
<dbReference type="GeneID" id="110985449"/>
<feature type="compositionally biased region" description="Polar residues" evidence="4">
    <location>
        <begin position="574"/>
        <end position="588"/>
    </location>
</feature>
<keyword evidence="2 3" id="KW-0802">TPR repeat</keyword>
<dbReference type="Pfam" id="PF07719">
    <property type="entry name" value="TPR_2"/>
    <property type="match status" value="1"/>
</dbReference>
<dbReference type="PANTHER" id="PTHR16253">
    <property type="entry name" value="TETRATRICOPEPTIDE REPEAT PROTEIN 22"/>
    <property type="match status" value="1"/>
</dbReference>
<keyword evidence="1" id="KW-0677">Repeat</keyword>
<evidence type="ECO:0000259" key="5">
    <source>
        <dbReference type="PROSITE" id="PS50104"/>
    </source>
</evidence>
<evidence type="ECO:0000256" key="3">
    <source>
        <dbReference type="PROSITE-ProRule" id="PRU00339"/>
    </source>
</evidence>
<sequence length="762" mass="87878">MEGSIKPGLYHLPLPINHPSLDKDAIKMKLNDIESDLRTRKDRAEEFAILNIIGLLNFHLKRYKDAETNFRAILSKDGRNLNALANIQFLFKKVYRTVEGERFERKLKEYLSESTEEAIRNKARCRAEQAYAYACDMHTDNAGTERFIESNGIFHTALEIGGDWIETAEKDMWKFCMAKNAHKIFDKFCFGENHLQSRDYMDTAVNHFYEITQRDPGDSEYQCESWRHLGDIFRKIKNRKHCTSSHLPDCLKKFIEDPEECMKKARDTATSDISKARILARYANFVYSLRRHTNEALRLLDESIRLDDSDYNFYAFSTRGTVRLKFFKWKIRRFKEDSKRHSQPDQSVLKHALRDMEKATEIRNASWDLLNIAEVYHLLAEHTDESNETKRGYLEREFGYLKQAEDCEDGGRQAHVKRSLGRCLFDLGHYREAIERFNEALDLQPATSQYTGYFHELFRCYLCLLRSEPKVESSLDEMAESLRQAMEKYGSSTLLKYCCGSWRAEYKQELQIFVDYCRTIPHNEGLLKLLMANEPPSPLSPPPRQGGLLKESWESPEQQAGDGVAKKDGDSDNLGHQSPDSLGASSPASPDLAGAAASLVSGIKSMTIEDTSVGEARENISNKNIEYDFFVVYSKSNDKWVHEELLPKMETRNLKGCTDRTDSLAGSLVIESDLNLMKISACILLVITDGFETECQYYMHQALMLRKRCHAIFPIRRDQSAVPVELRDVFCCFDATSDVIRWDKLAADIKRQKDTAMRALQR</sequence>
<feature type="region of interest" description="Disordered" evidence="4">
    <location>
        <begin position="533"/>
        <end position="590"/>
    </location>
</feature>
<evidence type="ECO:0000313" key="9">
    <source>
        <dbReference type="RefSeq" id="XP_022102174.1"/>
    </source>
</evidence>
<evidence type="ECO:0000256" key="1">
    <source>
        <dbReference type="ARBA" id="ARBA00022737"/>
    </source>
</evidence>
<proteinExistence type="predicted"/>
<feature type="repeat" description="TPR" evidence="3">
    <location>
        <begin position="414"/>
        <end position="447"/>
    </location>
</feature>